<feature type="transmembrane region" description="Helical" evidence="1">
    <location>
        <begin position="37"/>
        <end position="55"/>
    </location>
</feature>
<evidence type="ECO:0000256" key="1">
    <source>
        <dbReference type="SAM" id="Phobius"/>
    </source>
</evidence>
<name>A0ABN0IIZ8_9FIRM</name>
<reference evidence="2 3" key="1">
    <citation type="submission" date="2012-05" db="EMBL/GenBank/DDBJ databases">
        <authorList>
            <person name="Weinstock G."/>
            <person name="Sodergren E."/>
            <person name="Lobos E.A."/>
            <person name="Fulton L."/>
            <person name="Fulton R."/>
            <person name="Courtney L."/>
            <person name="Fronick C."/>
            <person name="O'Laughlin M."/>
            <person name="Godfrey J."/>
            <person name="Wilson R.M."/>
            <person name="Miner T."/>
            <person name="Farmer C."/>
            <person name="Delehaunty K."/>
            <person name="Cordes M."/>
            <person name="Minx P."/>
            <person name="Tomlinson C."/>
            <person name="Chen J."/>
            <person name="Wollam A."/>
            <person name="Pepin K.H."/>
            <person name="Bhonagiri V."/>
            <person name="Zhang X."/>
            <person name="Suruliraj S."/>
            <person name="Warren W."/>
            <person name="Mitreva M."/>
            <person name="Mardis E.R."/>
            <person name="Wilson R.K."/>
        </authorList>
    </citation>
    <scope>NUCLEOTIDE SEQUENCE [LARGE SCALE GENOMIC DNA]</scope>
    <source>
        <strain evidence="2 3">KON</strain>
    </source>
</reference>
<keyword evidence="1" id="KW-1133">Transmembrane helix</keyword>
<evidence type="ECO:0000313" key="2">
    <source>
        <dbReference type="EMBL" id="EKY18220.1"/>
    </source>
</evidence>
<organism evidence="2 3">
    <name type="scientific">Veillonella atypica KON</name>
    <dbReference type="NCBI Taxonomy" id="1128111"/>
    <lineage>
        <taxon>Bacteria</taxon>
        <taxon>Bacillati</taxon>
        <taxon>Bacillota</taxon>
        <taxon>Negativicutes</taxon>
        <taxon>Veillonellales</taxon>
        <taxon>Veillonellaceae</taxon>
        <taxon>Veillonella</taxon>
    </lineage>
</organism>
<sequence length="61" mass="7583">MITKQRLIGVTSSLFNCDYLEIDSHMYGTYNYRVYNYYIYMCSYIKMLTFYYTHFRRSLKV</sequence>
<comment type="caution">
    <text evidence="2">The sequence shown here is derived from an EMBL/GenBank/DDBJ whole genome shotgun (WGS) entry which is preliminary data.</text>
</comment>
<keyword evidence="3" id="KW-1185">Reference proteome</keyword>
<dbReference type="Proteomes" id="UP000010412">
    <property type="component" value="Unassembled WGS sequence"/>
</dbReference>
<keyword evidence="1" id="KW-0812">Transmembrane</keyword>
<keyword evidence="1" id="KW-0472">Membrane</keyword>
<proteinExistence type="predicted"/>
<evidence type="ECO:0000313" key="3">
    <source>
        <dbReference type="Proteomes" id="UP000010412"/>
    </source>
</evidence>
<dbReference type="EMBL" id="AMEX01000039">
    <property type="protein sequence ID" value="EKY18220.1"/>
    <property type="molecule type" value="Genomic_DNA"/>
</dbReference>
<gene>
    <name evidence="2" type="ORF">HMPREF0870_01528</name>
</gene>
<accession>A0ABN0IIZ8</accession>
<protein>
    <submittedName>
        <fullName evidence="2">Uncharacterized protein</fullName>
    </submittedName>
</protein>